<dbReference type="Gene3D" id="3.40.718.10">
    <property type="entry name" value="Isopropylmalate Dehydrogenase"/>
    <property type="match status" value="1"/>
</dbReference>
<dbReference type="GO" id="GO:0046872">
    <property type="term" value="F:metal ion binding"/>
    <property type="evidence" value="ECO:0007669"/>
    <property type="project" value="UniProtKB-KW"/>
</dbReference>
<dbReference type="Pfam" id="PF04166">
    <property type="entry name" value="PdxA"/>
    <property type="match status" value="1"/>
</dbReference>
<keyword evidence="1" id="KW-0479">Metal-binding</keyword>
<dbReference type="SUPFAM" id="SSF53659">
    <property type="entry name" value="Isocitrate/Isopropylmalate dehydrogenase-like"/>
    <property type="match status" value="1"/>
</dbReference>
<evidence type="ECO:0000313" key="4">
    <source>
        <dbReference type="EMBL" id="MDF2953463.1"/>
    </source>
</evidence>
<dbReference type="GO" id="GO:0051287">
    <property type="term" value="F:NAD binding"/>
    <property type="evidence" value="ECO:0007669"/>
    <property type="project" value="InterPro"/>
</dbReference>
<organism evidence="4 5">
    <name type="scientific">Candidatus Thermodesulfobacterium syntrophicum</name>
    <dbReference type="NCBI Taxonomy" id="3060442"/>
    <lineage>
        <taxon>Bacteria</taxon>
        <taxon>Pseudomonadati</taxon>
        <taxon>Thermodesulfobacteriota</taxon>
        <taxon>Thermodesulfobacteria</taxon>
        <taxon>Thermodesulfobacteriales</taxon>
        <taxon>Thermodesulfobacteriaceae</taxon>
        <taxon>Thermodesulfobacterium</taxon>
    </lineage>
</organism>
<evidence type="ECO:0000256" key="2">
    <source>
        <dbReference type="ARBA" id="ARBA00023002"/>
    </source>
</evidence>
<sequence>MFPPLFSFSMGSFEIAISMGCPAGIGPEIIVKSLDYLKRKNPEVLEKFIIIGDRKIILNTAKSLGIQLPEEVKIDSLSELSVVPGRPTLESYKAMAAYFQKAIEMAKNREVNAIVTAPISKEGLIKVGVNYSGHTEWLAKEFNVDKYVMAFYGKKMIVSLVTIHIPLKDVPQSINCERIFNTAELSYEFLKRLKIKDPKMAICGLNPHAGEGGLLGTEESVIKEAIKICEKEGIPLYGPYPSDSLFYWVYKGRFHLVIALFHDQGLIPFKLIHFEDGVNITLGLPIVRTSPCHGTAYDIAGKGIANPQSFISALNLALKLLSN</sequence>
<gene>
    <name evidence="4" type="ORF">OD816_000708</name>
</gene>
<dbReference type="PANTHER" id="PTHR30004:SF6">
    <property type="entry name" value="D-THREONATE 4-PHOSPHATE DEHYDROGENASE"/>
    <property type="match status" value="1"/>
</dbReference>
<reference evidence="4" key="1">
    <citation type="submission" date="2022-11" db="EMBL/GenBank/DDBJ databases">
        <title>Candidatus Alkanophaga archaea from heated hydrothermal vent sediment oxidize petroleum alkanes.</title>
        <authorList>
            <person name="Zehnle H."/>
            <person name="Laso-Perez R."/>
            <person name="Lipp J."/>
            <person name="Teske A."/>
            <person name="Wegener G."/>
        </authorList>
    </citation>
    <scope>NUCLEOTIDE SEQUENCE</scope>
    <source>
        <strain evidence="4">MCA70</strain>
    </source>
</reference>
<accession>A0AAE3P525</accession>
<keyword evidence="3" id="KW-0520">NAD</keyword>
<keyword evidence="2" id="KW-0560">Oxidoreductase</keyword>
<dbReference type="PANTHER" id="PTHR30004">
    <property type="entry name" value="4-HYDROXYTHREONINE-4-PHOSPHATE DEHYDROGENASE"/>
    <property type="match status" value="1"/>
</dbReference>
<evidence type="ECO:0000313" key="5">
    <source>
        <dbReference type="Proteomes" id="UP001144110"/>
    </source>
</evidence>
<dbReference type="AlphaFoldDB" id="A0AAE3P525"/>
<dbReference type="GO" id="GO:0016491">
    <property type="term" value="F:oxidoreductase activity"/>
    <property type="evidence" value="ECO:0007669"/>
    <property type="project" value="UniProtKB-KW"/>
</dbReference>
<evidence type="ECO:0000256" key="3">
    <source>
        <dbReference type="ARBA" id="ARBA00023027"/>
    </source>
</evidence>
<evidence type="ECO:0000256" key="1">
    <source>
        <dbReference type="ARBA" id="ARBA00022723"/>
    </source>
</evidence>
<dbReference type="InterPro" id="IPR005255">
    <property type="entry name" value="PdxA_fam"/>
</dbReference>
<dbReference type="Proteomes" id="UP001144110">
    <property type="component" value="Unassembled WGS sequence"/>
</dbReference>
<name>A0AAE3P525_9BACT</name>
<proteinExistence type="predicted"/>
<comment type="caution">
    <text evidence="4">The sequence shown here is derived from an EMBL/GenBank/DDBJ whole genome shotgun (WGS) entry which is preliminary data.</text>
</comment>
<dbReference type="EMBL" id="JAPHEG010000003">
    <property type="protein sequence ID" value="MDF2953463.1"/>
    <property type="molecule type" value="Genomic_DNA"/>
</dbReference>
<protein>
    <submittedName>
        <fullName evidence="4">4-hydroxy-L-threonine phosphate dehydrogenase PdxA</fullName>
    </submittedName>
</protein>
<dbReference type="NCBIfam" id="TIGR00557">
    <property type="entry name" value="pdxA"/>
    <property type="match status" value="1"/>
</dbReference>